<proteinExistence type="predicted"/>
<name>A0AAE0WA92_9BIVA</name>
<keyword evidence="2" id="KW-1185">Reference proteome</keyword>
<comment type="caution">
    <text evidence="1">The sequence shown here is derived from an EMBL/GenBank/DDBJ whole genome shotgun (WGS) entry which is preliminary data.</text>
</comment>
<gene>
    <name evidence="1" type="ORF">CHS0354_018448</name>
</gene>
<dbReference type="Proteomes" id="UP001195483">
    <property type="component" value="Unassembled WGS sequence"/>
</dbReference>
<organism evidence="1 2">
    <name type="scientific">Potamilus streckersoni</name>
    <dbReference type="NCBI Taxonomy" id="2493646"/>
    <lineage>
        <taxon>Eukaryota</taxon>
        <taxon>Metazoa</taxon>
        <taxon>Spiralia</taxon>
        <taxon>Lophotrochozoa</taxon>
        <taxon>Mollusca</taxon>
        <taxon>Bivalvia</taxon>
        <taxon>Autobranchia</taxon>
        <taxon>Heteroconchia</taxon>
        <taxon>Palaeoheterodonta</taxon>
        <taxon>Unionida</taxon>
        <taxon>Unionoidea</taxon>
        <taxon>Unionidae</taxon>
        <taxon>Ambleminae</taxon>
        <taxon>Lampsilini</taxon>
        <taxon>Potamilus</taxon>
    </lineage>
</organism>
<sequence length="147" mass="15626">MPMLAALISSQSNLCTDRPTVFMGEVSLTGRFSLYPENTAQLADLSKMGFSRLVVSASALKHIPLKSTPDFEIIPLETITDLYAFIRSTGKKAPRAARPSAPAPAQPADGGIVIATATDDPQGFTGAVIKYCGGMTVPSGKKRDLRR</sequence>
<accession>A0AAE0WA92</accession>
<reference evidence="1" key="1">
    <citation type="journal article" date="2021" name="Genome Biol. Evol.">
        <title>A High-Quality Reference Genome for a Parasitic Bivalve with Doubly Uniparental Inheritance (Bivalvia: Unionida).</title>
        <authorList>
            <person name="Smith C.H."/>
        </authorList>
    </citation>
    <scope>NUCLEOTIDE SEQUENCE</scope>
    <source>
        <strain evidence="1">CHS0354</strain>
    </source>
</reference>
<evidence type="ECO:0000313" key="2">
    <source>
        <dbReference type="Proteomes" id="UP001195483"/>
    </source>
</evidence>
<dbReference type="SUPFAM" id="SSF54211">
    <property type="entry name" value="Ribosomal protein S5 domain 2-like"/>
    <property type="match status" value="1"/>
</dbReference>
<protein>
    <submittedName>
        <fullName evidence="1">Uncharacterized protein</fullName>
    </submittedName>
</protein>
<reference evidence="1" key="2">
    <citation type="journal article" date="2021" name="Genome Biol. Evol.">
        <title>Developing a high-quality reference genome for a parasitic bivalve with doubly uniparental inheritance (Bivalvia: Unionida).</title>
        <authorList>
            <person name="Smith C.H."/>
        </authorList>
    </citation>
    <scope>NUCLEOTIDE SEQUENCE</scope>
    <source>
        <strain evidence="1">CHS0354</strain>
        <tissue evidence="1">Mantle</tissue>
    </source>
</reference>
<dbReference type="AlphaFoldDB" id="A0AAE0WA92"/>
<dbReference type="EMBL" id="JAEAOA010001141">
    <property type="protein sequence ID" value="KAK3606854.1"/>
    <property type="molecule type" value="Genomic_DNA"/>
</dbReference>
<reference evidence="1" key="3">
    <citation type="submission" date="2023-05" db="EMBL/GenBank/DDBJ databases">
        <authorList>
            <person name="Smith C.H."/>
        </authorList>
    </citation>
    <scope>NUCLEOTIDE SEQUENCE</scope>
    <source>
        <strain evidence="1">CHS0354</strain>
        <tissue evidence="1">Mantle</tissue>
    </source>
</reference>
<evidence type="ECO:0000313" key="1">
    <source>
        <dbReference type="EMBL" id="KAK3606854.1"/>
    </source>
</evidence>
<dbReference type="InterPro" id="IPR020568">
    <property type="entry name" value="Ribosomal_Su5_D2-typ_SF"/>
</dbReference>